<proteinExistence type="predicted"/>
<sequence>MVWKATGSAQVKPVLENLLANIRNRLSLSDKCIPYGCKATKCWLKNGDGVDVKVSCAIGNSSAMLSRYLNRQFEDYLKELHQSLNWDYELAENALNDKFVTTKIKDGYLWSKVSKPISRVDYYEVYELVKAIIPTIFTEKEKQMIKSYNIRYATKYGCSVQAHRKEFRLDVACLLYADHHPKVEEGSPQ</sequence>
<evidence type="ECO:0000313" key="2">
    <source>
        <dbReference type="Proteomes" id="UP000271162"/>
    </source>
</evidence>
<dbReference type="WBParaSite" id="NBR_0001394101-mRNA-1">
    <property type="protein sequence ID" value="NBR_0001394101-mRNA-1"/>
    <property type="gene ID" value="NBR_0001394101"/>
</dbReference>
<accession>A0A0N4YBS3</accession>
<name>A0A0N4YBS3_NIPBR</name>
<gene>
    <name evidence="1" type="ORF">NBR_LOCUS13942</name>
</gene>
<dbReference type="AlphaFoldDB" id="A0A0N4YBS3"/>
<protein>
    <submittedName>
        <fullName evidence="3">DNA-directed DNA polymerase</fullName>
    </submittedName>
</protein>
<evidence type="ECO:0000313" key="3">
    <source>
        <dbReference type="WBParaSite" id="NBR_0001394101-mRNA-1"/>
    </source>
</evidence>
<reference evidence="3" key="1">
    <citation type="submission" date="2017-02" db="UniProtKB">
        <authorList>
            <consortium name="WormBaseParasite"/>
        </authorList>
    </citation>
    <scope>IDENTIFICATION</scope>
</reference>
<evidence type="ECO:0000313" key="1">
    <source>
        <dbReference type="EMBL" id="VDL77531.1"/>
    </source>
</evidence>
<dbReference type="EMBL" id="UYSL01021196">
    <property type="protein sequence ID" value="VDL77531.1"/>
    <property type="molecule type" value="Genomic_DNA"/>
</dbReference>
<organism evidence="3">
    <name type="scientific">Nippostrongylus brasiliensis</name>
    <name type="common">Rat hookworm</name>
    <dbReference type="NCBI Taxonomy" id="27835"/>
    <lineage>
        <taxon>Eukaryota</taxon>
        <taxon>Metazoa</taxon>
        <taxon>Ecdysozoa</taxon>
        <taxon>Nematoda</taxon>
        <taxon>Chromadorea</taxon>
        <taxon>Rhabditida</taxon>
        <taxon>Rhabditina</taxon>
        <taxon>Rhabditomorpha</taxon>
        <taxon>Strongyloidea</taxon>
        <taxon>Heligmosomidae</taxon>
        <taxon>Nippostrongylus</taxon>
    </lineage>
</organism>
<keyword evidence="2" id="KW-1185">Reference proteome</keyword>
<reference evidence="1 2" key="2">
    <citation type="submission" date="2018-11" db="EMBL/GenBank/DDBJ databases">
        <authorList>
            <consortium name="Pathogen Informatics"/>
        </authorList>
    </citation>
    <scope>NUCLEOTIDE SEQUENCE [LARGE SCALE GENOMIC DNA]</scope>
</reference>
<dbReference type="Proteomes" id="UP000271162">
    <property type="component" value="Unassembled WGS sequence"/>
</dbReference>